<dbReference type="Pfam" id="PF00450">
    <property type="entry name" value="Peptidase_S10"/>
    <property type="match status" value="1"/>
</dbReference>
<accession>A0A8H7QGX3</accession>
<dbReference type="PRINTS" id="PR00724">
    <property type="entry name" value="CRBOXYPTASEC"/>
</dbReference>
<dbReference type="OrthoDB" id="443318at2759"/>
<comment type="similarity">
    <text evidence="1 7">Belongs to the peptidase S10 family.</text>
</comment>
<organism evidence="8 9">
    <name type="scientific">Mucor saturninus</name>
    <dbReference type="NCBI Taxonomy" id="64648"/>
    <lineage>
        <taxon>Eukaryota</taxon>
        <taxon>Fungi</taxon>
        <taxon>Fungi incertae sedis</taxon>
        <taxon>Mucoromycota</taxon>
        <taxon>Mucoromycotina</taxon>
        <taxon>Mucoromycetes</taxon>
        <taxon>Mucorales</taxon>
        <taxon>Mucorineae</taxon>
        <taxon>Mucoraceae</taxon>
        <taxon>Mucor</taxon>
    </lineage>
</organism>
<dbReference type="InterPro" id="IPR001563">
    <property type="entry name" value="Peptidase_S10"/>
</dbReference>
<dbReference type="GO" id="GO:0006508">
    <property type="term" value="P:proteolysis"/>
    <property type="evidence" value="ECO:0007669"/>
    <property type="project" value="UniProtKB-KW"/>
</dbReference>
<evidence type="ECO:0000256" key="3">
    <source>
        <dbReference type="ARBA" id="ARBA00022670"/>
    </source>
</evidence>
<dbReference type="InterPro" id="IPR018202">
    <property type="entry name" value="Ser_caboxypep_ser_AS"/>
</dbReference>
<gene>
    <name evidence="8" type="ORF">INT47_006201</name>
</gene>
<dbReference type="InterPro" id="IPR029058">
    <property type="entry name" value="AB_hydrolase_fold"/>
</dbReference>
<dbReference type="Gene3D" id="3.40.50.1820">
    <property type="entry name" value="alpha/beta hydrolase"/>
    <property type="match status" value="1"/>
</dbReference>
<dbReference type="EMBL" id="JAEPRD010000282">
    <property type="protein sequence ID" value="KAG2192569.1"/>
    <property type="molecule type" value="Genomic_DNA"/>
</dbReference>
<dbReference type="GO" id="GO:0000324">
    <property type="term" value="C:fungal-type vacuole"/>
    <property type="evidence" value="ECO:0007669"/>
    <property type="project" value="TreeGrafter"/>
</dbReference>
<dbReference type="GO" id="GO:0004185">
    <property type="term" value="F:serine-type carboxypeptidase activity"/>
    <property type="evidence" value="ECO:0007669"/>
    <property type="project" value="UniProtKB-UniRule"/>
</dbReference>
<evidence type="ECO:0000313" key="9">
    <source>
        <dbReference type="Proteomes" id="UP000603453"/>
    </source>
</evidence>
<keyword evidence="9" id="KW-1185">Reference proteome</keyword>
<feature type="non-terminal residue" evidence="8">
    <location>
        <position position="1"/>
    </location>
</feature>
<keyword evidence="6" id="KW-0325">Glycoprotein</keyword>
<comment type="caution">
    <text evidence="8">The sequence shown here is derived from an EMBL/GenBank/DDBJ whole genome shotgun (WGS) entry which is preliminary data.</text>
</comment>
<evidence type="ECO:0000256" key="1">
    <source>
        <dbReference type="ARBA" id="ARBA00009431"/>
    </source>
</evidence>
<dbReference type="Gene3D" id="1.10.287.410">
    <property type="match status" value="1"/>
</dbReference>
<evidence type="ECO:0000256" key="7">
    <source>
        <dbReference type="RuleBase" id="RU361156"/>
    </source>
</evidence>
<dbReference type="EC" id="3.4.16.-" evidence="7"/>
<keyword evidence="5 7" id="KW-0378">Hydrolase</keyword>
<evidence type="ECO:0000256" key="5">
    <source>
        <dbReference type="ARBA" id="ARBA00022801"/>
    </source>
</evidence>
<keyword evidence="2 7" id="KW-0121">Carboxypeptidase</keyword>
<evidence type="ECO:0000256" key="2">
    <source>
        <dbReference type="ARBA" id="ARBA00022645"/>
    </source>
</evidence>
<reference evidence="8" key="1">
    <citation type="submission" date="2020-12" db="EMBL/GenBank/DDBJ databases">
        <title>Metabolic potential, ecology and presence of endohyphal bacteria is reflected in genomic diversity of Mucoromycotina.</title>
        <authorList>
            <person name="Muszewska A."/>
            <person name="Okrasinska A."/>
            <person name="Steczkiewicz K."/>
            <person name="Drgas O."/>
            <person name="Orlowska M."/>
            <person name="Perlinska-Lenart U."/>
            <person name="Aleksandrzak-Piekarczyk T."/>
            <person name="Szatraj K."/>
            <person name="Zielenkiewicz U."/>
            <person name="Pilsyk S."/>
            <person name="Malc E."/>
            <person name="Mieczkowski P."/>
            <person name="Kruszewska J.S."/>
            <person name="Biernat P."/>
            <person name="Pawlowska J."/>
        </authorList>
    </citation>
    <scope>NUCLEOTIDE SEQUENCE</scope>
    <source>
        <strain evidence="8">WA0000017839</strain>
    </source>
</reference>
<dbReference type="SUPFAM" id="SSF53474">
    <property type="entry name" value="alpha/beta-Hydrolases"/>
    <property type="match status" value="1"/>
</dbReference>
<dbReference type="AlphaFoldDB" id="A0A8H7QGX3"/>
<evidence type="ECO:0000313" key="8">
    <source>
        <dbReference type="EMBL" id="KAG2192569.1"/>
    </source>
</evidence>
<dbReference type="PROSITE" id="PS00131">
    <property type="entry name" value="CARBOXYPEPT_SER_SER"/>
    <property type="match status" value="1"/>
</dbReference>
<protein>
    <recommendedName>
        <fullName evidence="7">Carboxypeptidase</fullName>
        <ecNumber evidence="7">3.4.16.-</ecNumber>
    </recommendedName>
</protein>
<dbReference type="PANTHER" id="PTHR11802:SF113">
    <property type="entry name" value="SERINE CARBOXYPEPTIDASE CTSA-4.1"/>
    <property type="match status" value="1"/>
</dbReference>
<name>A0A8H7QGX3_9FUNG</name>
<evidence type="ECO:0000256" key="6">
    <source>
        <dbReference type="ARBA" id="ARBA00023180"/>
    </source>
</evidence>
<keyword evidence="3 7" id="KW-0645">Protease</keyword>
<sequence>TNPHKTSGYFELPDGKNYFFWFFESRSEPAKDPLALWLNGGPGCSSMLGLFMEVGPCRVNAIGDELLNNPYSWTNKANMLFLDQPLNSGFSYHNGSTPIADSNTASKEVYVFLQLFFKEFPQFAGSDFHIAGESYAGHFLPAIANTIYEENIHTHGNIIPLKSVIIGNGLTDPLTQYQYFKRMACDNPSYDNIITSSQKCQQLEDHQKQCKIAISSCYEQTDFASEIITPSSIAACKMAASICNINVVKAVIDDTKQNIYDIRKKCEDGPMCYDYFSAVRNYLNLPDVKHALGVNPNSNFELCSNTVNGNFQNTGDWMRPYVHQLAGILENGIRVLAFAGDTDFMCNWMGIRAWTMDLAWQGQTSYNNQHDLDWFTTEGTNAGTIKQDSMLTFLRLYNAGHMAPYDQPEATLDMFNRWLLDEL</sequence>
<proteinExistence type="inferred from homology"/>
<keyword evidence="4" id="KW-0732">Signal</keyword>
<evidence type="ECO:0000256" key="4">
    <source>
        <dbReference type="ARBA" id="ARBA00022729"/>
    </source>
</evidence>
<dbReference type="PANTHER" id="PTHR11802">
    <property type="entry name" value="SERINE PROTEASE FAMILY S10 SERINE CARBOXYPEPTIDASE"/>
    <property type="match status" value="1"/>
</dbReference>
<dbReference type="Proteomes" id="UP000603453">
    <property type="component" value="Unassembled WGS sequence"/>
</dbReference>